<keyword evidence="15" id="KW-1185">Reference proteome</keyword>
<evidence type="ECO:0000256" key="11">
    <source>
        <dbReference type="ARBA" id="ARBA00070516"/>
    </source>
</evidence>
<evidence type="ECO:0000256" key="12">
    <source>
        <dbReference type="SAM" id="MobiDB-lite"/>
    </source>
</evidence>
<dbReference type="PRINTS" id="PR01042">
    <property type="entry name" value="TRNASYNTHASP"/>
</dbReference>
<proteinExistence type="inferred from homology"/>
<dbReference type="SUPFAM" id="SSF55681">
    <property type="entry name" value="Class II aaRS and biotin synthetases"/>
    <property type="match status" value="1"/>
</dbReference>
<keyword evidence="5" id="KW-0436">Ligase</keyword>
<reference evidence="14 15" key="1">
    <citation type="journal article" date="2020" name="ISME J.">
        <title>Uncovering the hidden diversity of litter-decomposition mechanisms in mushroom-forming fungi.</title>
        <authorList>
            <person name="Floudas D."/>
            <person name="Bentzer J."/>
            <person name="Ahren D."/>
            <person name="Johansson T."/>
            <person name="Persson P."/>
            <person name="Tunlid A."/>
        </authorList>
    </citation>
    <scope>NUCLEOTIDE SEQUENCE [LARGE SCALE GENOMIC DNA]</scope>
    <source>
        <strain evidence="14 15">CBS 406.79</strain>
    </source>
</reference>
<dbReference type="PANTHER" id="PTHR43450:SF2">
    <property type="entry name" value="ASPARTATE--TRNA LIGASE"/>
    <property type="match status" value="1"/>
</dbReference>
<evidence type="ECO:0000256" key="1">
    <source>
        <dbReference type="ARBA" id="ARBA00004496"/>
    </source>
</evidence>
<dbReference type="GO" id="GO:0006422">
    <property type="term" value="P:aspartyl-tRNA aminoacylation"/>
    <property type="evidence" value="ECO:0007669"/>
    <property type="project" value="InterPro"/>
</dbReference>
<evidence type="ECO:0000256" key="9">
    <source>
        <dbReference type="ARBA" id="ARBA00023146"/>
    </source>
</evidence>
<feature type="region of interest" description="Disordered" evidence="12">
    <location>
        <begin position="686"/>
        <end position="740"/>
    </location>
</feature>
<comment type="catalytic activity">
    <reaction evidence="10">
        <text>tRNA(Asp) + L-aspartate + ATP = L-aspartyl-tRNA(Asp) + AMP + diphosphate</text>
        <dbReference type="Rhea" id="RHEA:19649"/>
        <dbReference type="Rhea" id="RHEA-COMP:9660"/>
        <dbReference type="Rhea" id="RHEA-COMP:9678"/>
        <dbReference type="ChEBI" id="CHEBI:29991"/>
        <dbReference type="ChEBI" id="CHEBI:30616"/>
        <dbReference type="ChEBI" id="CHEBI:33019"/>
        <dbReference type="ChEBI" id="CHEBI:78442"/>
        <dbReference type="ChEBI" id="CHEBI:78516"/>
        <dbReference type="ChEBI" id="CHEBI:456215"/>
        <dbReference type="EC" id="6.1.1.12"/>
    </reaction>
</comment>
<dbReference type="CDD" id="cd00776">
    <property type="entry name" value="AsxRS_core"/>
    <property type="match status" value="1"/>
</dbReference>
<feature type="compositionally biased region" description="Polar residues" evidence="12">
    <location>
        <begin position="22"/>
        <end position="38"/>
    </location>
</feature>
<feature type="compositionally biased region" description="Polar residues" evidence="12">
    <location>
        <begin position="689"/>
        <end position="709"/>
    </location>
</feature>
<dbReference type="Gene3D" id="3.30.930.10">
    <property type="entry name" value="Bira Bifunctional Protein, Domain 2"/>
    <property type="match status" value="1"/>
</dbReference>
<feature type="compositionally biased region" description="Polar residues" evidence="12">
    <location>
        <begin position="723"/>
        <end position="740"/>
    </location>
</feature>
<comment type="subcellular location">
    <subcellularLocation>
        <location evidence="1">Cytoplasm</location>
    </subcellularLocation>
</comment>
<feature type="region of interest" description="Disordered" evidence="12">
    <location>
        <begin position="967"/>
        <end position="1003"/>
    </location>
</feature>
<feature type="region of interest" description="Disordered" evidence="12">
    <location>
        <begin position="617"/>
        <end position="642"/>
    </location>
</feature>
<keyword evidence="8" id="KW-0648">Protein biosynthesis</keyword>
<dbReference type="Gene3D" id="2.40.50.140">
    <property type="entry name" value="Nucleic acid-binding proteins"/>
    <property type="match status" value="1"/>
</dbReference>
<dbReference type="GO" id="GO:0005829">
    <property type="term" value="C:cytosol"/>
    <property type="evidence" value="ECO:0007669"/>
    <property type="project" value="TreeGrafter"/>
</dbReference>
<evidence type="ECO:0000256" key="4">
    <source>
        <dbReference type="ARBA" id="ARBA00022490"/>
    </source>
</evidence>
<sequence>MSPSLSSALSKIIPHRKRDSLKNLQTEGQPTTAATANSTKERSSIDEKEDSLGVLDMKLLKREKEIEDDHRVRMKRAQSSQLALMNESPEQRERYGEINYDVDIPEDGVQEALIRDLGDENKAGSTVDLRVRLHAIRAVSSALIFLILRQQTHTIQGVLAAADELGTTAHMVRWVSRLQEECILHVRGILQRPKVRDEDGQVHATSVHNMELRILQVHVISKVAEPVPFSVYEADLSAKAKAADSPFDDSDDGKGSTGPYVSDRARLHSRVMHLRSAAAQSVFRVQSTVSTAFRSHLALLGNSSDSSTAPPREFIEIHTPKLQGGASESGASVFKLKYFGRLGFLAQSPQLFKQMSIAADFGGTSNNGGVFEIGPVFRAENSNTHRHLTEYTGLDLEMVIQRDYHEVMRTVDSTLKAIFKAVYETRRTEIEIIKSQFPAPDLIWLDDTPVITFADGVQMLIDSGWTDDEGNKPKKDEDLSTRAEIRLGELVKEKYNTDYYILDQFPASARPFYTMPASAATQASIRTRHPDAGDTTNSFDIFVRGQEITTGGQRIHDYEMLIESMAENGISERGLEEYLDGFKWGAPPHGGAGIGLERLVMLLLGLPDIRFASMYPRDPKSLPESPKGLEGLPHPEASTTPLAPGRAKIIKCICQLQSRYGANMAGNADASRASLGLDHLSLDSGTSTPNSVGAESAVGSTFSTASSGSKVRHPPHLVGPSPLHQSTLPNGDASSALISQPESGLSSMPIIGGVAQSSFTHLGKTYPPLPKLIANYGDAANTSWLDDRYLVWRDAPTGAAIGFVPSSSGFAIVVGNPLCERAQYAGVAGRFLGWLRKGEEGENGDHGETQNQLGFLERKQITPPGHNKEKEKSLGPLKPVWLLASADLEMVLGSRLGWSSLTCIAESRVELEGEVPASLDEKEVKKKTRKAESEGVHVDTWLGRDGFVAGEAEQLNETDERDGIFTRASSPASASSLHAPSASTIQASSSGSSKANSMPISNKHAIDSRIEEWREGRRKKGGQVRLTEVEVWRDFVHRQYFVAMGPKKRRAESGKTDSPRPSTDTAESAAKQPREEGEKVPVALVVLHQLSPIYGYQVKYALDFPDSPSGSIELALASAMQAVASTGSGRLTFGTSATSRLTAVRNVTGVRVKVLSHAYEAISEKMQLHGKGEFRRKMGAEEEDVYICYPRGGLGGRGAKAVLDFCIAEG</sequence>
<dbReference type="Proteomes" id="UP000518752">
    <property type="component" value="Unassembled WGS sequence"/>
</dbReference>
<dbReference type="AlphaFoldDB" id="A0A8H5H632"/>
<evidence type="ECO:0000256" key="7">
    <source>
        <dbReference type="ARBA" id="ARBA00022840"/>
    </source>
</evidence>
<dbReference type="InterPro" id="IPR045864">
    <property type="entry name" value="aa-tRNA-synth_II/BPL/LPL"/>
</dbReference>
<dbReference type="SUPFAM" id="SSF50249">
    <property type="entry name" value="Nucleic acid-binding proteins"/>
    <property type="match status" value="1"/>
</dbReference>
<dbReference type="InterPro" id="IPR004364">
    <property type="entry name" value="Aa-tRNA-synt_II"/>
</dbReference>
<dbReference type="InterPro" id="IPR004523">
    <property type="entry name" value="Asp-tRNA_synthase_2"/>
</dbReference>
<dbReference type="GO" id="GO:0005524">
    <property type="term" value="F:ATP binding"/>
    <property type="evidence" value="ECO:0007669"/>
    <property type="project" value="UniProtKB-KW"/>
</dbReference>
<keyword evidence="6" id="KW-0547">Nucleotide-binding</keyword>
<dbReference type="InterPro" id="IPR002312">
    <property type="entry name" value="Asp/Asn-tRNA-synth_IIb"/>
</dbReference>
<organism evidence="14 15">
    <name type="scientific">Collybiopsis confluens</name>
    <dbReference type="NCBI Taxonomy" id="2823264"/>
    <lineage>
        <taxon>Eukaryota</taxon>
        <taxon>Fungi</taxon>
        <taxon>Dikarya</taxon>
        <taxon>Basidiomycota</taxon>
        <taxon>Agaricomycotina</taxon>
        <taxon>Agaricomycetes</taxon>
        <taxon>Agaricomycetidae</taxon>
        <taxon>Agaricales</taxon>
        <taxon>Marasmiineae</taxon>
        <taxon>Omphalotaceae</taxon>
        <taxon>Collybiopsis</taxon>
    </lineage>
</organism>
<dbReference type="GO" id="GO:0017101">
    <property type="term" value="C:aminoacyl-tRNA synthetase multienzyme complex"/>
    <property type="evidence" value="ECO:0007669"/>
    <property type="project" value="TreeGrafter"/>
</dbReference>
<gene>
    <name evidence="14" type="ORF">D9757_008019</name>
</gene>
<protein>
    <recommendedName>
        <fullName evidence="11">Probable aspartate--tRNA ligase, cytoplasmic</fullName>
        <ecNumber evidence="3">6.1.1.12</ecNumber>
    </recommendedName>
</protein>
<dbReference type="InterPro" id="IPR012340">
    <property type="entry name" value="NA-bd_OB-fold"/>
</dbReference>
<evidence type="ECO:0000256" key="3">
    <source>
        <dbReference type="ARBA" id="ARBA00012841"/>
    </source>
</evidence>
<feature type="region of interest" description="Disordered" evidence="12">
    <location>
        <begin position="1046"/>
        <end position="1077"/>
    </location>
</feature>
<feature type="region of interest" description="Disordered" evidence="12">
    <location>
        <begin position="1"/>
        <end position="48"/>
    </location>
</feature>
<dbReference type="PROSITE" id="PS50862">
    <property type="entry name" value="AA_TRNA_LIGASE_II"/>
    <property type="match status" value="1"/>
</dbReference>
<evidence type="ECO:0000313" key="15">
    <source>
        <dbReference type="Proteomes" id="UP000518752"/>
    </source>
</evidence>
<keyword evidence="9" id="KW-0030">Aminoacyl-tRNA synthetase</keyword>
<dbReference type="InterPro" id="IPR006195">
    <property type="entry name" value="aa-tRNA-synth_II"/>
</dbReference>
<dbReference type="EMBL" id="JAACJN010000084">
    <property type="protein sequence ID" value="KAF5377369.1"/>
    <property type="molecule type" value="Genomic_DNA"/>
</dbReference>
<feature type="domain" description="Aminoacyl-transfer RNA synthetases class-II family profile" evidence="13">
    <location>
        <begin position="283"/>
        <end position="616"/>
    </location>
</feature>
<name>A0A8H5H632_9AGAR</name>
<evidence type="ECO:0000256" key="8">
    <source>
        <dbReference type="ARBA" id="ARBA00022917"/>
    </source>
</evidence>
<evidence type="ECO:0000256" key="6">
    <source>
        <dbReference type="ARBA" id="ARBA00022741"/>
    </source>
</evidence>
<dbReference type="CDD" id="cd04320">
    <property type="entry name" value="AspRS_cyto_N"/>
    <property type="match status" value="1"/>
</dbReference>
<dbReference type="GO" id="GO:0004815">
    <property type="term" value="F:aspartate-tRNA ligase activity"/>
    <property type="evidence" value="ECO:0007669"/>
    <property type="project" value="UniProtKB-EC"/>
</dbReference>
<dbReference type="EC" id="6.1.1.12" evidence="3"/>
<evidence type="ECO:0000256" key="5">
    <source>
        <dbReference type="ARBA" id="ARBA00022598"/>
    </source>
</evidence>
<comment type="caution">
    <text evidence="14">The sequence shown here is derived from an EMBL/GenBank/DDBJ whole genome shotgun (WGS) entry which is preliminary data.</text>
</comment>
<feature type="compositionally biased region" description="Low complexity" evidence="12">
    <location>
        <begin position="968"/>
        <end position="997"/>
    </location>
</feature>
<evidence type="ECO:0000259" key="13">
    <source>
        <dbReference type="PROSITE" id="PS50862"/>
    </source>
</evidence>
<evidence type="ECO:0000256" key="10">
    <source>
        <dbReference type="ARBA" id="ARBA00047904"/>
    </source>
</evidence>
<evidence type="ECO:0000256" key="2">
    <source>
        <dbReference type="ARBA" id="ARBA00005312"/>
    </source>
</evidence>
<comment type="similarity">
    <text evidence="2">Belongs to the class-II aminoacyl-tRNA synthetase family. Type 2 subfamily.</text>
</comment>
<dbReference type="GO" id="GO:0003723">
    <property type="term" value="F:RNA binding"/>
    <property type="evidence" value="ECO:0007669"/>
    <property type="project" value="TreeGrafter"/>
</dbReference>
<accession>A0A8H5H632</accession>
<dbReference type="OrthoDB" id="372395at2759"/>
<keyword evidence="4" id="KW-0963">Cytoplasm</keyword>
<keyword evidence="7" id="KW-0067">ATP-binding</keyword>
<dbReference type="Pfam" id="PF00152">
    <property type="entry name" value="tRNA-synt_2"/>
    <property type="match status" value="1"/>
</dbReference>
<dbReference type="FunFam" id="3.30.930.10:FF:000038">
    <property type="entry name" value="Aspartate--tRNA ligase"/>
    <property type="match status" value="1"/>
</dbReference>
<dbReference type="PANTHER" id="PTHR43450">
    <property type="entry name" value="ASPARTYL-TRNA SYNTHETASE"/>
    <property type="match status" value="1"/>
</dbReference>
<evidence type="ECO:0000313" key="14">
    <source>
        <dbReference type="EMBL" id="KAF5377369.1"/>
    </source>
</evidence>